<evidence type="ECO:0000313" key="10">
    <source>
        <dbReference type="Proteomes" id="UP001596417"/>
    </source>
</evidence>
<feature type="transmembrane region" description="Helical" evidence="7">
    <location>
        <begin position="103"/>
        <end position="124"/>
    </location>
</feature>
<sequence length="212" mass="22760">MDKDSGSERPTTDGREVWKVHEGEHRESGPVHVIMTALFIGIGIVVGTFGSLAVPIGFVSAFWPGQAVQAVGAVWFGAWGIIAGVVFPIISNTISGSAPLPVSLAYIPGNMVQAGLAAWAMKHFHAHPSLKTRRDWIIFIAFGVIAANFVGSLWGSAILLTFGLITAEAWPIVWVGWWIGNTIPGVIFGGILLKFVSPVIIDSKAFVKNWWA</sequence>
<keyword evidence="10" id="KW-1185">Reference proteome</keyword>
<name>A0ABD5YQ29_9EURY</name>
<evidence type="ECO:0000256" key="3">
    <source>
        <dbReference type="ARBA" id="ARBA00022692"/>
    </source>
</evidence>
<proteinExistence type="predicted"/>
<comment type="subcellular location">
    <subcellularLocation>
        <location evidence="1">Cell membrane</location>
        <topology evidence="1">Multi-pass membrane protein</topology>
    </subcellularLocation>
</comment>
<protein>
    <submittedName>
        <fullName evidence="9">MASE1 domain-containing protein</fullName>
    </submittedName>
</protein>
<comment type="caution">
    <text evidence="9">The sequence shown here is derived from an EMBL/GenBank/DDBJ whole genome shotgun (WGS) entry which is preliminary data.</text>
</comment>
<evidence type="ECO:0000256" key="1">
    <source>
        <dbReference type="ARBA" id="ARBA00004651"/>
    </source>
</evidence>
<feature type="transmembrane region" description="Helical" evidence="7">
    <location>
        <begin position="33"/>
        <end position="63"/>
    </location>
</feature>
<reference evidence="9 10" key="1">
    <citation type="journal article" date="2019" name="Int. J. Syst. Evol. Microbiol.">
        <title>The Global Catalogue of Microorganisms (GCM) 10K type strain sequencing project: providing services to taxonomists for standard genome sequencing and annotation.</title>
        <authorList>
            <consortium name="The Broad Institute Genomics Platform"/>
            <consortium name="The Broad Institute Genome Sequencing Center for Infectious Disease"/>
            <person name="Wu L."/>
            <person name="Ma J."/>
        </authorList>
    </citation>
    <scope>NUCLEOTIDE SEQUENCE [LARGE SCALE GENOMIC DNA]</scope>
    <source>
        <strain evidence="9 10">RDMS1</strain>
    </source>
</reference>
<dbReference type="Proteomes" id="UP001596417">
    <property type="component" value="Unassembled WGS sequence"/>
</dbReference>
<evidence type="ECO:0000256" key="7">
    <source>
        <dbReference type="SAM" id="Phobius"/>
    </source>
</evidence>
<evidence type="ECO:0000256" key="6">
    <source>
        <dbReference type="SAM" id="MobiDB-lite"/>
    </source>
</evidence>
<dbReference type="AlphaFoldDB" id="A0ABD5YQ29"/>
<evidence type="ECO:0000256" key="4">
    <source>
        <dbReference type="ARBA" id="ARBA00022989"/>
    </source>
</evidence>
<keyword evidence="3 7" id="KW-0812">Transmembrane</keyword>
<gene>
    <name evidence="9" type="ORF">ACFQL7_05455</name>
</gene>
<dbReference type="Pfam" id="PF05231">
    <property type="entry name" value="MASE1"/>
    <property type="match status" value="1"/>
</dbReference>
<feature type="transmembrane region" description="Helical" evidence="7">
    <location>
        <begin position="136"/>
        <end position="165"/>
    </location>
</feature>
<dbReference type="EMBL" id="JBHTAX010000001">
    <property type="protein sequence ID" value="MFC7189346.1"/>
    <property type="molecule type" value="Genomic_DNA"/>
</dbReference>
<feature type="transmembrane region" description="Helical" evidence="7">
    <location>
        <begin position="70"/>
        <end position="91"/>
    </location>
</feature>
<keyword evidence="4 7" id="KW-1133">Transmembrane helix</keyword>
<accession>A0ABD5YQ29</accession>
<keyword evidence="2" id="KW-1003">Cell membrane</keyword>
<keyword evidence="5 7" id="KW-0472">Membrane</keyword>
<feature type="domain" description="MASE1" evidence="8">
    <location>
        <begin position="36"/>
        <end position="195"/>
    </location>
</feature>
<organism evidence="9 10">
    <name type="scientific">Halocatena marina</name>
    <dbReference type="NCBI Taxonomy" id="2934937"/>
    <lineage>
        <taxon>Archaea</taxon>
        <taxon>Methanobacteriati</taxon>
        <taxon>Methanobacteriota</taxon>
        <taxon>Stenosarchaea group</taxon>
        <taxon>Halobacteria</taxon>
        <taxon>Halobacteriales</taxon>
        <taxon>Natronomonadaceae</taxon>
        <taxon>Halocatena</taxon>
    </lineage>
</organism>
<evidence type="ECO:0000256" key="5">
    <source>
        <dbReference type="ARBA" id="ARBA00023136"/>
    </source>
</evidence>
<evidence type="ECO:0000259" key="8">
    <source>
        <dbReference type="Pfam" id="PF05231"/>
    </source>
</evidence>
<dbReference type="RefSeq" id="WP_264383115.1">
    <property type="nucleotide sequence ID" value="NZ_JBHSZC010000001.1"/>
</dbReference>
<dbReference type="InterPro" id="IPR007895">
    <property type="entry name" value="MASE1"/>
</dbReference>
<evidence type="ECO:0000313" key="9">
    <source>
        <dbReference type="EMBL" id="MFC7189346.1"/>
    </source>
</evidence>
<dbReference type="GO" id="GO:0005886">
    <property type="term" value="C:plasma membrane"/>
    <property type="evidence" value="ECO:0007669"/>
    <property type="project" value="UniProtKB-SubCell"/>
</dbReference>
<evidence type="ECO:0000256" key="2">
    <source>
        <dbReference type="ARBA" id="ARBA00022475"/>
    </source>
</evidence>
<feature type="transmembrane region" description="Helical" evidence="7">
    <location>
        <begin position="177"/>
        <end position="196"/>
    </location>
</feature>
<feature type="region of interest" description="Disordered" evidence="6">
    <location>
        <begin position="1"/>
        <end position="22"/>
    </location>
</feature>